<keyword evidence="9" id="KW-0119">Carbohydrate metabolism</keyword>
<sequence length="349" mass="40227">MPKRPYSYCPRYKTHIYILFLLRRRLPPPLRALRKRVFARRFQEREEFKKEMCRKMNTSGKILTNYFMYYNKEYKLLLCAPPKTGCSSLKRHLLRLVGFPENINVHSDQARRAIAVRQVLGDDLQEVLQSTFPSTRAMVARDPLDRIVSGYKDKFRNGDQVTGMWANYMTRYRMRRGFNTSNMTITFDQYLEMIANIMETYGRNSIDRHFRATSLLCSPCSVDYEYILHTDTLTQDLQYIVEQLNITDIDLGLLVRMALGAVPRSFKLHSSAGATTALLPLFPGPDPGPSQGFPAPKSSHTLLFIAKPSRRTHLSLDGGHPRGRSKDREPFITFPSPNFSSVVKGWVSL</sequence>
<accession>A0A423THI5</accession>
<evidence type="ECO:0000256" key="2">
    <source>
        <dbReference type="ARBA" id="ARBA00006339"/>
    </source>
</evidence>
<dbReference type="GO" id="GO:0000139">
    <property type="term" value="C:Golgi membrane"/>
    <property type="evidence" value="ECO:0007669"/>
    <property type="project" value="UniProtKB-SubCell"/>
</dbReference>
<evidence type="ECO:0000256" key="1">
    <source>
        <dbReference type="ARBA" id="ARBA00004323"/>
    </source>
</evidence>
<reference evidence="10 11" key="2">
    <citation type="submission" date="2019-01" db="EMBL/GenBank/DDBJ databases">
        <title>The decoding of complex shrimp genome reveals the adaptation for benthos swimmer, frequently molting mechanism and breeding impact on genome.</title>
        <authorList>
            <person name="Sun Y."/>
            <person name="Gao Y."/>
            <person name="Yu Y."/>
        </authorList>
    </citation>
    <scope>NUCLEOTIDE SEQUENCE [LARGE SCALE GENOMIC DNA]</scope>
    <source>
        <tissue evidence="10">Muscle</tissue>
    </source>
</reference>
<keyword evidence="6 9" id="KW-0333">Golgi apparatus</keyword>
<dbReference type="Proteomes" id="UP000283509">
    <property type="component" value="Unassembled WGS sequence"/>
</dbReference>
<dbReference type="AlphaFoldDB" id="A0A423THI5"/>
<keyword evidence="7" id="KW-0472">Membrane</keyword>
<dbReference type="PANTHER" id="PTHR12137:SF54">
    <property type="entry name" value="CARBOHYDRATE SULFOTRANSFERASE"/>
    <property type="match status" value="1"/>
</dbReference>
<dbReference type="EC" id="2.8.2.-" evidence="9"/>
<dbReference type="Gene3D" id="3.40.50.300">
    <property type="entry name" value="P-loop containing nucleotide triphosphate hydrolases"/>
    <property type="match status" value="1"/>
</dbReference>
<evidence type="ECO:0000256" key="4">
    <source>
        <dbReference type="ARBA" id="ARBA00022692"/>
    </source>
</evidence>
<evidence type="ECO:0000256" key="9">
    <source>
        <dbReference type="RuleBase" id="RU364020"/>
    </source>
</evidence>
<dbReference type="InterPro" id="IPR005331">
    <property type="entry name" value="Sulfotransferase"/>
</dbReference>
<keyword evidence="3 9" id="KW-0808">Transferase</keyword>
<comment type="caution">
    <text evidence="10">The sequence shown here is derived from an EMBL/GenBank/DDBJ whole genome shotgun (WGS) entry which is preliminary data.</text>
</comment>
<evidence type="ECO:0000313" key="10">
    <source>
        <dbReference type="EMBL" id="ROT75898.1"/>
    </source>
</evidence>
<dbReference type="InterPro" id="IPR018011">
    <property type="entry name" value="Carb_sulfotrans_8-10"/>
</dbReference>
<keyword evidence="11" id="KW-1185">Reference proteome</keyword>
<keyword evidence="5" id="KW-1133">Transmembrane helix</keyword>
<dbReference type="STRING" id="6689.A0A423THI5"/>
<evidence type="ECO:0000256" key="8">
    <source>
        <dbReference type="ARBA" id="ARBA00023180"/>
    </source>
</evidence>
<gene>
    <name evidence="10" type="ORF">C7M84_005543</name>
</gene>
<protein>
    <recommendedName>
        <fullName evidence="9">Carbohydrate sulfotransferase</fullName>
        <ecNumber evidence="9">2.8.2.-</ecNumber>
    </recommendedName>
</protein>
<keyword evidence="8 9" id="KW-0325">Glycoprotein</keyword>
<evidence type="ECO:0000256" key="5">
    <source>
        <dbReference type="ARBA" id="ARBA00022989"/>
    </source>
</evidence>
<name>A0A423THI5_PENVA</name>
<dbReference type="Pfam" id="PF03567">
    <property type="entry name" value="Sulfotransfer_2"/>
    <property type="match status" value="1"/>
</dbReference>
<organism evidence="10 11">
    <name type="scientific">Penaeus vannamei</name>
    <name type="common">Whiteleg shrimp</name>
    <name type="synonym">Litopenaeus vannamei</name>
    <dbReference type="NCBI Taxonomy" id="6689"/>
    <lineage>
        <taxon>Eukaryota</taxon>
        <taxon>Metazoa</taxon>
        <taxon>Ecdysozoa</taxon>
        <taxon>Arthropoda</taxon>
        <taxon>Crustacea</taxon>
        <taxon>Multicrustacea</taxon>
        <taxon>Malacostraca</taxon>
        <taxon>Eumalacostraca</taxon>
        <taxon>Eucarida</taxon>
        <taxon>Decapoda</taxon>
        <taxon>Dendrobranchiata</taxon>
        <taxon>Penaeoidea</taxon>
        <taxon>Penaeidae</taxon>
        <taxon>Penaeus</taxon>
    </lineage>
</organism>
<evidence type="ECO:0000256" key="3">
    <source>
        <dbReference type="ARBA" id="ARBA00022679"/>
    </source>
</evidence>
<dbReference type="PANTHER" id="PTHR12137">
    <property type="entry name" value="CARBOHYDRATE SULFOTRANSFERASE"/>
    <property type="match status" value="1"/>
</dbReference>
<comment type="similarity">
    <text evidence="2 9">Belongs to the sulfotransferase 2 family.</text>
</comment>
<evidence type="ECO:0000313" key="11">
    <source>
        <dbReference type="Proteomes" id="UP000283509"/>
    </source>
</evidence>
<evidence type="ECO:0000256" key="6">
    <source>
        <dbReference type="ARBA" id="ARBA00023034"/>
    </source>
</evidence>
<dbReference type="GO" id="GO:0008146">
    <property type="term" value="F:sulfotransferase activity"/>
    <property type="evidence" value="ECO:0007669"/>
    <property type="project" value="InterPro"/>
</dbReference>
<comment type="subcellular location">
    <subcellularLocation>
        <location evidence="1 9">Golgi apparatus membrane</location>
        <topology evidence="1 9">Single-pass type II membrane protein</topology>
    </subcellularLocation>
</comment>
<dbReference type="EMBL" id="QCYY01001716">
    <property type="protein sequence ID" value="ROT75898.1"/>
    <property type="molecule type" value="Genomic_DNA"/>
</dbReference>
<proteinExistence type="inferred from homology"/>
<dbReference type="SUPFAM" id="SSF52540">
    <property type="entry name" value="P-loop containing nucleoside triphosphate hydrolases"/>
    <property type="match status" value="1"/>
</dbReference>
<reference evidence="10 11" key="1">
    <citation type="submission" date="2018-04" db="EMBL/GenBank/DDBJ databases">
        <authorList>
            <person name="Zhang X."/>
            <person name="Yuan J."/>
            <person name="Li F."/>
            <person name="Xiang J."/>
        </authorList>
    </citation>
    <scope>NUCLEOTIDE SEQUENCE [LARGE SCALE GENOMIC DNA]</scope>
    <source>
        <tissue evidence="10">Muscle</tissue>
    </source>
</reference>
<dbReference type="InterPro" id="IPR027417">
    <property type="entry name" value="P-loop_NTPase"/>
</dbReference>
<keyword evidence="9" id="KW-0735">Signal-anchor</keyword>
<keyword evidence="4" id="KW-0812">Transmembrane</keyword>
<evidence type="ECO:0000256" key="7">
    <source>
        <dbReference type="ARBA" id="ARBA00023136"/>
    </source>
</evidence>
<dbReference type="GO" id="GO:0016051">
    <property type="term" value="P:carbohydrate biosynthetic process"/>
    <property type="evidence" value="ECO:0007669"/>
    <property type="project" value="InterPro"/>
</dbReference>
<dbReference type="OrthoDB" id="6368704at2759"/>